<protein>
    <submittedName>
        <fullName evidence="1">Uncharacterized protein</fullName>
    </submittedName>
</protein>
<dbReference type="EMBL" id="BK016266">
    <property type="protein sequence ID" value="DAG06130.1"/>
    <property type="molecule type" value="Genomic_DNA"/>
</dbReference>
<evidence type="ECO:0000313" key="1">
    <source>
        <dbReference type="EMBL" id="DAG06130.1"/>
    </source>
</evidence>
<proteinExistence type="predicted"/>
<accession>A0A8S5VH80</accession>
<reference evidence="1" key="1">
    <citation type="journal article" date="2021" name="Proc. Natl. Acad. Sci. U.S.A.">
        <title>A Catalog of Tens of Thousands of Viruses from Human Metagenomes Reveals Hidden Associations with Chronic Diseases.</title>
        <authorList>
            <person name="Tisza M.J."/>
            <person name="Buck C.B."/>
        </authorList>
    </citation>
    <scope>NUCLEOTIDE SEQUENCE</scope>
    <source>
        <strain evidence="1">CtNxi14</strain>
    </source>
</reference>
<organism evidence="1">
    <name type="scientific">Siphoviridae sp. ctNxi14</name>
    <dbReference type="NCBI Taxonomy" id="2825475"/>
    <lineage>
        <taxon>Viruses</taxon>
        <taxon>Duplodnaviria</taxon>
        <taxon>Heunggongvirae</taxon>
        <taxon>Uroviricota</taxon>
        <taxon>Caudoviricetes</taxon>
    </lineage>
</organism>
<name>A0A8S5VH80_9CAUD</name>
<sequence>MFAIEQPVNPSPITPAQKFLIHILYTLDKTNHCRKNFIQQMEG</sequence>